<name>A0ABW3TJ44_9MICO</name>
<gene>
    <name evidence="3" type="ORF">ACFQ3U_02560</name>
</gene>
<feature type="compositionally biased region" description="Basic and acidic residues" evidence="1">
    <location>
        <begin position="72"/>
        <end position="81"/>
    </location>
</feature>
<comment type="caution">
    <text evidence="3">The sequence shown here is derived from an EMBL/GenBank/DDBJ whole genome shotgun (WGS) entry which is preliminary data.</text>
</comment>
<dbReference type="RefSeq" id="WP_343959294.1">
    <property type="nucleotide sequence ID" value="NZ_BAAAKZ010000003.1"/>
</dbReference>
<feature type="region of interest" description="Disordered" evidence="1">
    <location>
        <begin position="55"/>
        <end position="81"/>
    </location>
</feature>
<feature type="domain" description="DUF222" evidence="2">
    <location>
        <begin position="72"/>
        <end position="426"/>
    </location>
</feature>
<dbReference type="CDD" id="cd00085">
    <property type="entry name" value="HNHc"/>
    <property type="match status" value="1"/>
</dbReference>
<dbReference type="Gene3D" id="1.10.30.50">
    <property type="match status" value="1"/>
</dbReference>
<evidence type="ECO:0000313" key="3">
    <source>
        <dbReference type="EMBL" id="MFD1200776.1"/>
    </source>
</evidence>
<dbReference type="EMBL" id="JBHTLY010000001">
    <property type="protein sequence ID" value="MFD1200776.1"/>
    <property type="molecule type" value="Genomic_DNA"/>
</dbReference>
<dbReference type="Pfam" id="PF02720">
    <property type="entry name" value="DUF222"/>
    <property type="match status" value="1"/>
</dbReference>
<proteinExistence type="predicted"/>
<reference evidence="4" key="1">
    <citation type="journal article" date="2019" name="Int. J. Syst. Evol. Microbiol.">
        <title>The Global Catalogue of Microorganisms (GCM) 10K type strain sequencing project: providing services to taxonomists for standard genome sequencing and annotation.</title>
        <authorList>
            <consortium name="The Broad Institute Genomics Platform"/>
            <consortium name="The Broad Institute Genome Sequencing Center for Infectious Disease"/>
            <person name="Wu L."/>
            <person name="Ma J."/>
        </authorList>
    </citation>
    <scope>NUCLEOTIDE SEQUENCE [LARGE SCALE GENOMIC DNA]</scope>
    <source>
        <strain evidence="4">CCUG 50213</strain>
    </source>
</reference>
<protein>
    <submittedName>
        <fullName evidence="3">DUF222 domain-containing protein</fullName>
    </submittedName>
</protein>
<evidence type="ECO:0000259" key="2">
    <source>
        <dbReference type="Pfam" id="PF02720"/>
    </source>
</evidence>
<dbReference type="InterPro" id="IPR003615">
    <property type="entry name" value="HNH_nuc"/>
</dbReference>
<dbReference type="InterPro" id="IPR003870">
    <property type="entry name" value="DUF222"/>
</dbReference>
<dbReference type="Proteomes" id="UP001597181">
    <property type="component" value="Unassembled WGS sequence"/>
</dbReference>
<evidence type="ECO:0000313" key="4">
    <source>
        <dbReference type="Proteomes" id="UP001597181"/>
    </source>
</evidence>
<sequence length="517" mass="54364">MTASGRFDPNQIRGIDLALTEFECGERAKRGLEAAQLTQLADALDIALGADGSRVRQDGAGAPGGEVGPRAPARDRAAGRAPERELAYRSLRLEVAALLHESEAVAERLLQTAYDAKHHFRETLGALSEGEISLNHLKTIANEGCVLTAPGSVEQAERLAAYERAVLDIARVESPNRLRPVARRLAAAHSQETVEQQHERAAQKRCIRVVDAGDGMSDLIAHLPAPEAHAIFDRVARVAKKLATVAELPAGSEDGGAQAGGAQARGAEAADAAIAGASRGVAAVRADVFCDLLLGGEGATASAASGIDGHIQLVVPSELLEHGTVLNGARESGTESGFVGGVVGGVVRSLALAAGGPERPLRGQWQHERPVAELIGHGPIDAGTARELAATASGWELVSIDVGGTVLSVNRYRPTPQMRRLLGARDLHCRAPGCRVPAHRCDIDHTRDAALGGETSTTNLAHLCRGHHVLKHHTDWQVSQQPNGDMNWVSPTGRSHRDRPASRVRFRAAGGVLGARA</sequence>
<keyword evidence="4" id="KW-1185">Reference proteome</keyword>
<organism evidence="3 4">
    <name type="scientific">Leucobacter albus</name>
    <dbReference type="NCBI Taxonomy" id="272210"/>
    <lineage>
        <taxon>Bacteria</taxon>
        <taxon>Bacillati</taxon>
        <taxon>Actinomycetota</taxon>
        <taxon>Actinomycetes</taxon>
        <taxon>Micrococcales</taxon>
        <taxon>Microbacteriaceae</taxon>
        <taxon>Leucobacter</taxon>
    </lineage>
</organism>
<evidence type="ECO:0000256" key="1">
    <source>
        <dbReference type="SAM" id="MobiDB-lite"/>
    </source>
</evidence>
<accession>A0ABW3TJ44</accession>